<keyword evidence="2" id="KW-0732">Signal</keyword>
<accession>A0AAD9R3J9</accession>
<comment type="caution">
    <text evidence="3">The sequence shown here is derived from an EMBL/GenBank/DDBJ whole genome shotgun (WGS) entry which is preliminary data.</text>
</comment>
<keyword evidence="1" id="KW-0812">Transmembrane</keyword>
<feature type="signal peptide" evidence="2">
    <location>
        <begin position="1"/>
        <end position="17"/>
    </location>
</feature>
<name>A0AAD9R3J9_ACRCE</name>
<organism evidence="3 4">
    <name type="scientific">Acropora cervicornis</name>
    <name type="common">Staghorn coral</name>
    <dbReference type="NCBI Taxonomy" id="6130"/>
    <lineage>
        <taxon>Eukaryota</taxon>
        <taxon>Metazoa</taxon>
        <taxon>Cnidaria</taxon>
        <taxon>Anthozoa</taxon>
        <taxon>Hexacorallia</taxon>
        <taxon>Scleractinia</taxon>
        <taxon>Astrocoeniina</taxon>
        <taxon>Acroporidae</taxon>
        <taxon>Acropora</taxon>
    </lineage>
</organism>
<protein>
    <recommendedName>
        <fullName evidence="5">Gustatory receptor</fullName>
    </recommendedName>
</protein>
<feature type="transmembrane region" description="Helical" evidence="1">
    <location>
        <begin position="75"/>
        <end position="98"/>
    </location>
</feature>
<evidence type="ECO:0008006" key="5">
    <source>
        <dbReference type="Google" id="ProtNLM"/>
    </source>
</evidence>
<gene>
    <name evidence="3" type="ORF">P5673_002722</name>
</gene>
<keyword evidence="4" id="KW-1185">Reference proteome</keyword>
<feature type="transmembrane region" description="Helical" evidence="1">
    <location>
        <begin position="167"/>
        <end position="191"/>
    </location>
</feature>
<feature type="transmembrane region" description="Helical" evidence="1">
    <location>
        <begin position="125"/>
        <end position="147"/>
    </location>
</feature>
<evidence type="ECO:0000313" key="3">
    <source>
        <dbReference type="EMBL" id="KAK2572473.1"/>
    </source>
</evidence>
<reference evidence="3" key="2">
    <citation type="journal article" date="2023" name="Science">
        <title>Genomic signatures of disease resistance in endangered staghorn corals.</title>
        <authorList>
            <person name="Vollmer S.V."/>
            <person name="Selwyn J.D."/>
            <person name="Despard B.A."/>
            <person name="Roesel C.L."/>
        </authorList>
    </citation>
    <scope>NUCLEOTIDE SEQUENCE</scope>
    <source>
        <strain evidence="3">K2</strain>
    </source>
</reference>
<dbReference type="EMBL" id="JARQWQ010000004">
    <property type="protein sequence ID" value="KAK2572473.1"/>
    <property type="molecule type" value="Genomic_DNA"/>
</dbReference>
<proteinExistence type="predicted"/>
<keyword evidence="1" id="KW-1133">Transmembrane helix</keyword>
<feature type="chain" id="PRO_5042274701" description="Gustatory receptor" evidence="2">
    <location>
        <begin position="18"/>
        <end position="352"/>
    </location>
</feature>
<evidence type="ECO:0000313" key="4">
    <source>
        <dbReference type="Proteomes" id="UP001249851"/>
    </source>
</evidence>
<reference evidence="3" key="1">
    <citation type="journal article" date="2023" name="G3 (Bethesda)">
        <title>Whole genome assembly and annotation of the endangered Caribbean coral Acropora cervicornis.</title>
        <authorList>
            <person name="Selwyn J.D."/>
            <person name="Vollmer S.V."/>
        </authorList>
    </citation>
    <scope>NUCLEOTIDE SEQUENCE</scope>
    <source>
        <strain evidence="3">K2</strain>
    </source>
</reference>
<evidence type="ECO:0000256" key="2">
    <source>
        <dbReference type="SAM" id="SignalP"/>
    </source>
</evidence>
<dbReference type="Proteomes" id="UP001249851">
    <property type="component" value="Unassembled WGS sequence"/>
</dbReference>
<feature type="transmembrane region" description="Helical" evidence="1">
    <location>
        <begin position="266"/>
        <end position="286"/>
    </location>
</feature>
<dbReference type="AlphaFoldDB" id="A0AAD9R3J9"/>
<keyword evidence="1" id="KW-0472">Membrane</keyword>
<feature type="transmembrane region" description="Helical" evidence="1">
    <location>
        <begin position="334"/>
        <end position="351"/>
    </location>
</feature>
<evidence type="ECO:0000256" key="1">
    <source>
        <dbReference type="SAM" id="Phobius"/>
    </source>
</evidence>
<feature type="transmembrane region" description="Helical" evidence="1">
    <location>
        <begin position="229"/>
        <end position="251"/>
    </location>
</feature>
<sequence>MHACCFKILLRFAWLMGQLLVELHPSNYVSLLCIYQAVYDMYVVLGCKGFDCGFLQNTTDKNVTHHKDDRKLSNAVYTIASLGAVLSYGFIVVCFILAKQRKDFTLVSPADTMARNLCNKDVLQLCLYFVPITALYVCSVVLFYVIIRNQKRGATFDFLATGVASQFFAQLTAITTCHVFAVSSFALGTFARDAKRRIQDRNEGTLDDIIEIHEALCTLVFNTVSTYKLWFVFHWLSYGAAVILSVIYLSIEFHSRHKYGTPTLNLVYLCLFFICHVYLFIVPCIYDDINITISSKWNEGHPFRDRSNSALFLSYAKDRQCGFKIGKIRFNTSLAWFSLFFGLTGLLFHFVQ</sequence>